<protein>
    <submittedName>
        <fullName evidence="5">Sensor domain-containing diguanylate cyclase</fullName>
        <ecNumber evidence="5">2.7.7.65</ecNumber>
    </submittedName>
</protein>
<feature type="transmembrane region" description="Helical" evidence="2">
    <location>
        <begin position="95"/>
        <end position="114"/>
    </location>
</feature>
<dbReference type="EC" id="2.7.7.65" evidence="5"/>
<keyword evidence="5" id="KW-0808">Transferase</keyword>
<evidence type="ECO:0000313" key="5">
    <source>
        <dbReference type="EMBL" id="MEQ2457211.1"/>
    </source>
</evidence>
<dbReference type="InterPro" id="IPR052155">
    <property type="entry name" value="Biofilm_reg_signaling"/>
</dbReference>
<keyword evidence="5" id="KW-0548">Nucleotidyltransferase</keyword>
<sequence length="507" mass="57489">MGERIKDLFTLPEELREEFLQDSVRKNRVTMVVLCGMMAAVELFNGCRVLFFSPSGLSSVNNRIYLGLYSALLVLALVVLALHRVLWTHPDGLNRLHLAATGGMLAWNVLLNTYDVTVGNGVQATVLVTALLGLSVLIQAQPRYMLPAILLSYGAFLAASWRHLSEGTVLNLTVAAAVSGMVAVAHFRYVTLHLEQKAQIRRINEQLEQEKEKLRLSLEQHRVLMDQSSDILFRWELENDRVEFSHNWGELFGYPLEIEPFQAWMEQSQDANSPLSGQIREWMGEYRQGKRAGEHEISLRMISGEVRWYQLRVSMQQDLSGRQVQGIGVLRDISKQRSEIQRLQSRLQRDNLTGILNKQALEAYARQQLSRLGPDGAITMLMMDLDQFKAINDTYGHPCGDYVLMEMANGMREVFRDSDGLGRMGGDEFAAVLPGLRDRALIQSKAEQLRAHIRQIQWRGQRLNVGCSIGGVVLYGPAREDFETLYYRVDEALYQAKSGGRDRLHLL</sequence>
<evidence type="ECO:0000259" key="4">
    <source>
        <dbReference type="PROSITE" id="PS50887"/>
    </source>
</evidence>
<feature type="transmembrane region" description="Helical" evidence="2">
    <location>
        <begin position="170"/>
        <end position="192"/>
    </location>
</feature>
<accession>A0ABV1ERI6</accession>
<dbReference type="InterPro" id="IPR000160">
    <property type="entry name" value="GGDEF_dom"/>
</dbReference>
<dbReference type="SUPFAM" id="SSF55785">
    <property type="entry name" value="PYP-like sensor domain (PAS domain)"/>
    <property type="match status" value="1"/>
</dbReference>
<dbReference type="PROSITE" id="PS50113">
    <property type="entry name" value="PAC"/>
    <property type="match status" value="1"/>
</dbReference>
<dbReference type="Gene3D" id="3.30.70.270">
    <property type="match status" value="1"/>
</dbReference>
<dbReference type="Proteomes" id="UP001440599">
    <property type="component" value="Unassembled WGS sequence"/>
</dbReference>
<feature type="coiled-coil region" evidence="1">
    <location>
        <begin position="190"/>
        <end position="224"/>
    </location>
</feature>
<proteinExistence type="predicted"/>
<dbReference type="SMART" id="SM00267">
    <property type="entry name" value="GGDEF"/>
    <property type="match status" value="1"/>
</dbReference>
<dbReference type="InterPro" id="IPR035965">
    <property type="entry name" value="PAS-like_dom_sf"/>
</dbReference>
<feature type="domain" description="GGDEF" evidence="4">
    <location>
        <begin position="376"/>
        <end position="507"/>
    </location>
</feature>
<dbReference type="Gene3D" id="3.30.450.20">
    <property type="entry name" value="PAS domain"/>
    <property type="match status" value="1"/>
</dbReference>
<dbReference type="RefSeq" id="WP_349140989.1">
    <property type="nucleotide sequence ID" value="NZ_JBBMFT010000009.1"/>
</dbReference>
<dbReference type="PANTHER" id="PTHR44757:SF2">
    <property type="entry name" value="BIOFILM ARCHITECTURE MAINTENANCE PROTEIN MBAA"/>
    <property type="match status" value="1"/>
</dbReference>
<reference evidence="5 6" key="1">
    <citation type="submission" date="2024-03" db="EMBL/GenBank/DDBJ databases">
        <title>Human intestinal bacterial collection.</title>
        <authorList>
            <person name="Pauvert C."/>
            <person name="Hitch T.C.A."/>
            <person name="Clavel T."/>
        </authorList>
    </citation>
    <scope>NUCLEOTIDE SEQUENCE [LARGE SCALE GENOMIC DNA]</scope>
    <source>
        <strain evidence="5 6">CLA-AP-H34</strain>
    </source>
</reference>
<dbReference type="InterPro" id="IPR000014">
    <property type="entry name" value="PAS"/>
</dbReference>
<dbReference type="CDD" id="cd01949">
    <property type="entry name" value="GGDEF"/>
    <property type="match status" value="1"/>
</dbReference>
<dbReference type="Pfam" id="PF00990">
    <property type="entry name" value="GGDEF"/>
    <property type="match status" value="1"/>
</dbReference>
<feature type="transmembrane region" description="Helical" evidence="2">
    <location>
        <begin position="64"/>
        <end position="83"/>
    </location>
</feature>
<organism evidence="5 6">
    <name type="scientific">Flavonifractor hominis</name>
    <dbReference type="NCBI Taxonomy" id="3133178"/>
    <lineage>
        <taxon>Bacteria</taxon>
        <taxon>Bacillati</taxon>
        <taxon>Bacillota</taxon>
        <taxon>Clostridia</taxon>
        <taxon>Eubacteriales</taxon>
        <taxon>Oscillospiraceae</taxon>
        <taxon>Flavonifractor</taxon>
    </lineage>
</organism>
<keyword evidence="6" id="KW-1185">Reference proteome</keyword>
<gene>
    <name evidence="5" type="ORF">WMO45_11805</name>
</gene>
<dbReference type="InterPro" id="IPR029787">
    <property type="entry name" value="Nucleotide_cyclase"/>
</dbReference>
<evidence type="ECO:0000313" key="6">
    <source>
        <dbReference type="Proteomes" id="UP001440599"/>
    </source>
</evidence>
<keyword evidence="2" id="KW-1133">Transmembrane helix</keyword>
<feature type="transmembrane region" description="Helical" evidence="2">
    <location>
        <begin position="29"/>
        <end position="52"/>
    </location>
</feature>
<evidence type="ECO:0000256" key="2">
    <source>
        <dbReference type="SAM" id="Phobius"/>
    </source>
</evidence>
<comment type="caution">
    <text evidence="5">The sequence shown here is derived from an EMBL/GenBank/DDBJ whole genome shotgun (WGS) entry which is preliminary data.</text>
</comment>
<dbReference type="GO" id="GO:0052621">
    <property type="term" value="F:diguanylate cyclase activity"/>
    <property type="evidence" value="ECO:0007669"/>
    <property type="project" value="UniProtKB-EC"/>
</dbReference>
<dbReference type="PROSITE" id="PS50887">
    <property type="entry name" value="GGDEF"/>
    <property type="match status" value="1"/>
</dbReference>
<dbReference type="EMBL" id="JBBMFT010000009">
    <property type="protein sequence ID" value="MEQ2457211.1"/>
    <property type="molecule type" value="Genomic_DNA"/>
</dbReference>
<dbReference type="NCBIfam" id="TIGR00254">
    <property type="entry name" value="GGDEF"/>
    <property type="match status" value="1"/>
</dbReference>
<evidence type="ECO:0000259" key="3">
    <source>
        <dbReference type="PROSITE" id="PS50113"/>
    </source>
</evidence>
<dbReference type="PANTHER" id="PTHR44757">
    <property type="entry name" value="DIGUANYLATE CYCLASE DGCP"/>
    <property type="match status" value="1"/>
</dbReference>
<evidence type="ECO:0000256" key="1">
    <source>
        <dbReference type="SAM" id="Coils"/>
    </source>
</evidence>
<dbReference type="InterPro" id="IPR043128">
    <property type="entry name" value="Rev_trsase/Diguanyl_cyclase"/>
</dbReference>
<feature type="transmembrane region" description="Helical" evidence="2">
    <location>
        <begin position="120"/>
        <end position="138"/>
    </location>
</feature>
<keyword evidence="2" id="KW-0812">Transmembrane</keyword>
<feature type="transmembrane region" description="Helical" evidence="2">
    <location>
        <begin position="145"/>
        <end position="164"/>
    </location>
</feature>
<keyword evidence="2" id="KW-0472">Membrane</keyword>
<keyword evidence="1" id="KW-0175">Coiled coil</keyword>
<feature type="domain" description="PAC" evidence="3">
    <location>
        <begin position="293"/>
        <end position="345"/>
    </location>
</feature>
<dbReference type="SUPFAM" id="SSF55073">
    <property type="entry name" value="Nucleotide cyclase"/>
    <property type="match status" value="1"/>
</dbReference>
<name>A0ABV1ERI6_9FIRM</name>
<dbReference type="NCBIfam" id="TIGR00229">
    <property type="entry name" value="sensory_box"/>
    <property type="match status" value="1"/>
</dbReference>
<dbReference type="InterPro" id="IPR000700">
    <property type="entry name" value="PAS-assoc_C"/>
</dbReference>